<name>A0A699KSQ5_TANCI</name>
<comment type="caution">
    <text evidence="1">The sequence shown here is derived from an EMBL/GenBank/DDBJ whole genome shotgun (WGS) entry which is preliminary data.</text>
</comment>
<gene>
    <name evidence="1" type="ORF">Tci_676577</name>
</gene>
<proteinExistence type="predicted"/>
<protein>
    <submittedName>
        <fullName evidence="1">Uncharacterized protein</fullName>
    </submittedName>
</protein>
<reference evidence="1" key="1">
    <citation type="journal article" date="2019" name="Sci. Rep.">
        <title>Draft genome of Tanacetum cinerariifolium, the natural source of mosquito coil.</title>
        <authorList>
            <person name="Yamashiro T."/>
            <person name="Shiraishi A."/>
            <person name="Satake H."/>
            <person name="Nakayama K."/>
        </authorList>
    </citation>
    <scope>NUCLEOTIDE SEQUENCE</scope>
</reference>
<sequence length="147" mass="16675">MVFMVKMEKVLSDSEESSSSDKDTIVEVSYYFSDSDSGSEFDDTSDYYDNSELNYGLFVDNDDDQEILHDAIELAKESSSSDKDTIVEVSYYFSDSDSGSEFDDTSDYYDNSELNYGLFVDNDDDQEILHDAIELASENFDENLVVS</sequence>
<accession>A0A699KSQ5</accession>
<evidence type="ECO:0000313" key="1">
    <source>
        <dbReference type="EMBL" id="GFB04606.1"/>
    </source>
</evidence>
<dbReference type="AlphaFoldDB" id="A0A699KSQ5"/>
<organism evidence="1">
    <name type="scientific">Tanacetum cinerariifolium</name>
    <name type="common">Dalmatian daisy</name>
    <name type="synonym">Chrysanthemum cinerariifolium</name>
    <dbReference type="NCBI Taxonomy" id="118510"/>
    <lineage>
        <taxon>Eukaryota</taxon>
        <taxon>Viridiplantae</taxon>
        <taxon>Streptophyta</taxon>
        <taxon>Embryophyta</taxon>
        <taxon>Tracheophyta</taxon>
        <taxon>Spermatophyta</taxon>
        <taxon>Magnoliopsida</taxon>
        <taxon>eudicotyledons</taxon>
        <taxon>Gunneridae</taxon>
        <taxon>Pentapetalae</taxon>
        <taxon>asterids</taxon>
        <taxon>campanulids</taxon>
        <taxon>Asterales</taxon>
        <taxon>Asteraceae</taxon>
        <taxon>Asteroideae</taxon>
        <taxon>Anthemideae</taxon>
        <taxon>Anthemidinae</taxon>
        <taxon>Tanacetum</taxon>
    </lineage>
</organism>
<dbReference type="EMBL" id="BKCJ010540419">
    <property type="protein sequence ID" value="GFB04606.1"/>
    <property type="molecule type" value="Genomic_DNA"/>
</dbReference>